<dbReference type="AlphaFoldDB" id="A0A0D0C6G4"/>
<dbReference type="EMBL" id="KN834787">
    <property type="protein sequence ID" value="KIK58094.1"/>
    <property type="molecule type" value="Genomic_DNA"/>
</dbReference>
<reference evidence="1 2" key="1">
    <citation type="submission" date="2014-04" db="EMBL/GenBank/DDBJ databases">
        <title>Evolutionary Origins and Diversification of the Mycorrhizal Mutualists.</title>
        <authorList>
            <consortium name="DOE Joint Genome Institute"/>
            <consortium name="Mycorrhizal Genomics Consortium"/>
            <person name="Kohler A."/>
            <person name="Kuo A."/>
            <person name="Nagy L.G."/>
            <person name="Floudas D."/>
            <person name="Copeland A."/>
            <person name="Barry K.W."/>
            <person name="Cichocki N."/>
            <person name="Veneault-Fourrey C."/>
            <person name="LaButti K."/>
            <person name="Lindquist E.A."/>
            <person name="Lipzen A."/>
            <person name="Lundell T."/>
            <person name="Morin E."/>
            <person name="Murat C."/>
            <person name="Riley R."/>
            <person name="Ohm R."/>
            <person name="Sun H."/>
            <person name="Tunlid A."/>
            <person name="Henrissat B."/>
            <person name="Grigoriev I.V."/>
            <person name="Hibbett D.S."/>
            <person name="Martin F."/>
        </authorList>
    </citation>
    <scope>NUCLEOTIDE SEQUENCE [LARGE SCALE GENOMIC DNA]</scope>
    <source>
        <strain evidence="1 2">FD-317 M1</strain>
    </source>
</reference>
<dbReference type="HOGENOM" id="CLU_1704432_0_0_1"/>
<dbReference type="Proteomes" id="UP000053593">
    <property type="component" value="Unassembled WGS sequence"/>
</dbReference>
<protein>
    <submittedName>
        <fullName evidence="1">Uncharacterized protein</fullName>
    </submittedName>
</protein>
<organism evidence="1 2">
    <name type="scientific">Collybiopsis luxurians FD-317 M1</name>
    <dbReference type="NCBI Taxonomy" id="944289"/>
    <lineage>
        <taxon>Eukaryota</taxon>
        <taxon>Fungi</taxon>
        <taxon>Dikarya</taxon>
        <taxon>Basidiomycota</taxon>
        <taxon>Agaricomycotina</taxon>
        <taxon>Agaricomycetes</taxon>
        <taxon>Agaricomycetidae</taxon>
        <taxon>Agaricales</taxon>
        <taxon>Marasmiineae</taxon>
        <taxon>Omphalotaceae</taxon>
        <taxon>Collybiopsis</taxon>
        <taxon>Collybiopsis luxurians</taxon>
    </lineage>
</organism>
<proteinExistence type="predicted"/>
<name>A0A0D0C6G4_9AGAR</name>
<evidence type="ECO:0000313" key="2">
    <source>
        <dbReference type="Proteomes" id="UP000053593"/>
    </source>
</evidence>
<evidence type="ECO:0000313" key="1">
    <source>
        <dbReference type="EMBL" id="KIK58094.1"/>
    </source>
</evidence>
<accession>A0A0D0C6G4</accession>
<gene>
    <name evidence="1" type="ORF">GYMLUDRAFT_706710</name>
</gene>
<sequence>METVKDKEPLVFRRSWIENPQTRRAGGAIRAAGQVILGELYPSETNQKRFCSMIFLVRRHAKVLLCHFEERRVYRAERLGFTSIVSRCRLHPKDEFLVCTTSELEQQPQPSFDIQSLTSIGTFLYLRWVLISHPQSDAFVEPPRDVSRGHSSKG</sequence>
<keyword evidence="2" id="KW-1185">Reference proteome</keyword>